<feature type="transmembrane region" description="Helical" evidence="4">
    <location>
        <begin position="429"/>
        <end position="451"/>
    </location>
</feature>
<dbReference type="OrthoDB" id="6509908at2759"/>
<keyword evidence="4" id="KW-0812">Transmembrane</keyword>
<comment type="caution">
    <text evidence="6">The sequence shown here is derived from an EMBL/GenBank/DDBJ whole genome shotgun (WGS) entry which is preliminary data.</text>
</comment>
<dbReference type="Proteomes" id="UP000283895">
    <property type="component" value="Unassembled WGS sequence"/>
</dbReference>
<dbReference type="PROSITE" id="PS50850">
    <property type="entry name" value="MFS"/>
    <property type="match status" value="1"/>
</dbReference>
<feature type="transmembrane region" description="Helical" evidence="4">
    <location>
        <begin position="309"/>
        <end position="330"/>
    </location>
</feature>
<dbReference type="Gene3D" id="1.20.1250.20">
    <property type="entry name" value="MFS general substrate transporter like domains"/>
    <property type="match status" value="2"/>
</dbReference>
<protein>
    <recommendedName>
        <fullName evidence="5">Major facilitator superfamily (MFS) profile domain-containing protein</fullName>
    </recommendedName>
</protein>
<dbReference type="InterPro" id="IPR050327">
    <property type="entry name" value="Proton-linked_MCT"/>
</dbReference>
<dbReference type="AlphaFoldDB" id="A0A423WY22"/>
<keyword evidence="4" id="KW-1133">Transmembrane helix</keyword>
<dbReference type="SUPFAM" id="SSF103473">
    <property type="entry name" value="MFS general substrate transporter"/>
    <property type="match status" value="1"/>
</dbReference>
<dbReference type="InterPro" id="IPR036259">
    <property type="entry name" value="MFS_trans_sf"/>
</dbReference>
<comment type="subcellular location">
    <subcellularLocation>
        <location evidence="1">Membrane</location>
        <topology evidence="1">Multi-pass membrane protein</topology>
    </subcellularLocation>
</comment>
<feature type="compositionally biased region" description="Basic and acidic residues" evidence="3">
    <location>
        <begin position="1"/>
        <end position="14"/>
    </location>
</feature>
<evidence type="ECO:0000256" key="2">
    <source>
        <dbReference type="ARBA" id="ARBA00006727"/>
    </source>
</evidence>
<dbReference type="GO" id="GO:0022857">
    <property type="term" value="F:transmembrane transporter activity"/>
    <property type="evidence" value="ECO:0007669"/>
    <property type="project" value="InterPro"/>
</dbReference>
<evidence type="ECO:0000256" key="3">
    <source>
        <dbReference type="SAM" id="MobiDB-lite"/>
    </source>
</evidence>
<feature type="transmembrane region" description="Helical" evidence="4">
    <location>
        <begin position="337"/>
        <end position="357"/>
    </location>
</feature>
<organism evidence="6 7">
    <name type="scientific">Cytospora schulzeri</name>
    <dbReference type="NCBI Taxonomy" id="448051"/>
    <lineage>
        <taxon>Eukaryota</taxon>
        <taxon>Fungi</taxon>
        <taxon>Dikarya</taxon>
        <taxon>Ascomycota</taxon>
        <taxon>Pezizomycotina</taxon>
        <taxon>Sordariomycetes</taxon>
        <taxon>Sordariomycetidae</taxon>
        <taxon>Diaporthales</taxon>
        <taxon>Cytosporaceae</taxon>
        <taxon>Cytospora</taxon>
    </lineage>
</organism>
<feature type="transmembrane region" description="Helical" evidence="4">
    <location>
        <begin position="71"/>
        <end position="92"/>
    </location>
</feature>
<gene>
    <name evidence="6" type="ORF">VMCG_03260</name>
</gene>
<dbReference type="PANTHER" id="PTHR11360">
    <property type="entry name" value="MONOCARBOXYLATE TRANSPORTER"/>
    <property type="match status" value="1"/>
</dbReference>
<dbReference type="InterPro" id="IPR011701">
    <property type="entry name" value="MFS"/>
</dbReference>
<dbReference type="Pfam" id="PF07690">
    <property type="entry name" value="MFS_1"/>
    <property type="match status" value="1"/>
</dbReference>
<feature type="transmembrane region" description="Helical" evidence="4">
    <location>
        <begin position="166"/>
        <end position="186"/>
    </location>
</feature>
<proteinExistence type="inferred from homology"/>
<feature type="transmembrane region" description="Helical" evidence="4">
    <location>
        <begin position="141"/>
        <end position="160"/>
    </location>
</feature>
<evidence type="ECO:0000259" key="5">
    <source>
        <dbReference type="PROSITE" id="PS50850"/>
    </source>
</evidence>
<feature type="region of interest" description="Disordered" evidence="3">
    <location>
        <begin position="1"/>
        <end position="63"/>
    </location>
</feature>
<name>A0A423WY22_9PEZI</name>
<evidence type="ECO:0000313" key="6">
    <source>
        <dbReference type="EMBL" id="ROW08375.1"/>
    </source>
</evidence>
<dbReference type="CDD" id="cd17352">
    <property type="entry name" value="MFS_MCT_SLC16"/>
    <property type="match status" value="1"/>
</dbReference>
<accession>A0A423WY22</accession>
<dbReference type="EMBL" id="LKEA01000006">
    <property type="protein sequence ID" value="ROW08375.1"/>
    <property type="molecule type" value="Genomic_DNA"/>
</dbReference>
<feature type="transmembrane region" description="Helical" evidence="4">
    <location>
        <begin position="112"/>
        <end position="134"/>
    </location>
</feature>
<sequence length="462" mass="49311">MATMETDHSKRAVEDPNAEQMGAKRGEATDTNTPSMSAEEEKFSNGQDVPPATPAAPPSGLPKQPNGGLNAWLQVLGGFFVYFNTWGLIITFGVFQSYYQNHLLSHYSSSQISWIGTIQSFLLVEIGIISGPLYDHGHLRLLIAVGAFFLVLGIMMTSLAKEYYSIFLSLGVCTGLGMGLVFFPGITAISTYFTTKRGLANGIAASGSALGAVIYPIVLRELITQVSFPWAVRAVGFIVLATLLVPIFIMKPLFLPTGKRQVTDKTMFKDRVYVLFAITNFIGWLGVQIPLFYAALFAEYVIGRSQDNAFYMLAIMGAGSFPGRLLAPLAGDRFSPLLVYPVVMALAGILTLAWIGVTTYGGLVVVALLYGFAYGGVVSLPPPAVAVLTTDMRTLGTRIGAAFSLAGVSALVGPPIAGAIEGGSSGFKGLFAFSGAMMVAGSLCLCYVGYLHHQEVKRNSRV</sequence>
<evidence type="ECO:0000256" key="1">
    <source>
        <dbReference type="ARBA" id="ARBA00004141"/>
    </source>
</evidence>
<comment type="similarity">
    <text evidence="2">Belongs to the major facilitator superfamily. Monocarboxylate porter (TC 2.A.1.13) family.</text>
</comment>
<feature type="transmembrane region" description="Helical" evidence="4">
    <location>
        <begin position="272"/>
        <end position="297"/>
    </location>
</feature>
<feature type="domain" description="Major facilitator superfamily (MFS) profile" evidence="5">
    <location>
        <begin position="70"/>
        <end position="453"/>
    </location>
</feature>
<dbReference type="InterPro" id="IPR020846">
    <property type="entry name" value="MFS_dom"/>
</dbReference>
<feature type="compositionally biased region" description="Pro residues" evidence="3">
    <location>
        <begin position="51"/>
        <end position="60"/>
    </location>
</feature>
<feature type="transmembrane region" description="Helical" evidence="4">
    <location>
        <begin position="363"/>
        <end position="387"/>
    </location>
</feature>
<evidence type="ECO:0000313" key="7">
    <source>
        <dbReference type="Proteomes" id="UP000283895"/>
    </source>
</evidence>
<feature type="transmembrane region" description="Helical" evidence="4">
    <location>
        <begin position="198"/>
        <end position="218"/>
    </location>
</feature>
<dbReference type="GO" id="GO:0016020">
    <property type="term" value="C:membrane"/>
    <property type="evidence" value="ECO:0007669"/>
    <property type="project" value="UniProtKB-SubCell"/>
</dbReference>
<dbReference type="PANTHER" id="PTHR11360:SF234">
    <property type="entry name" value="MFS-TYPE TRANSPORTER DBAD-RELATED"/>
    <property type="match status" value="1"/>
</dbReference>
<feature type="transmembrane region" description="Helical" evidence="4">
    <location>
        <begin position="399"/>
        <end position="417"/>
    </location>
</feature>
<reference evidence="6 7" key="1">
    <citation type="submission" date="2015-09" db="EMBL/GenBank/DDBJ databases">
        <title>Host preference determinants of Valsa canker pathogens revealed by comparative genomics.</title>
        <authorList>
            <person name="Yin Z."/>
            <person name="Huang L."/>
        </authorList>
    </citation>
    <scope>NUCLEOTIDE SEQUENCE [LARGE SCALE GENOMIC DNA]</scope>
    <source>
        <strain evidence="6 7">03-1</strain>
    </source>
</reference>
<feature type="transmembrane region" description="Helical" evidence="4">
    <location>
        <begin position="230"/>
        <end position="251"/>
    </location>
</feature>
<keyword evidence="7" id="KW-1185">Reference proteome</keyword>
<evidence type="ECO:0000256" key="4">
    <source>
        <dbReference type="SAM" id="Phobius"/>
    </source>
</evidence>
<keyword evidence="4" id="KW-0472">Membrane</keyword>